<dbReference type="InterPro" id="IPR006554">
    <property type="entry name" value="Helicase-like_DEXD_c2"/>
</dbReference>
<dbReference type="PANTHER" id="PTHR11472">
    <property type="entry name" value="DNA REPAIR DEAD HELICASE RAD3/XP-D SUBFAMILY MEMBER"/>
    <property type="match status" value="1"/>
</dbReference>
<dbReference type="EMBL" id="CAXAMN010011113">
    <property type="protein sequence ID" value="CAK9034146.1"/>
    <property type="molecule type" value="Genomic_DNA"/>
</dbReference>
<keyword evidence="1" id="KW-0479">Metal-binding</keyword>
<dbReference type="Gene3D" id="3.40.50.300">
    <property type="entry name" value="P-loop containing nucleotide triphosphate hydrolases"/>
    <property type="match status" value="3"/>
</dbReference>
<dbReference type="InterPro" id="IPR006555">
    <property type="entry name" value="ATP-dep_Helicase_C"/>
</dbReference>
<accession>A0ABP0L5S2</accession>
<dbReference type="InterPro" id="IPR027417">
    <property type="entry name" value="P-loop_NTPase"/>
</dbReference>
<evidence type="ECO:0000256" key="5">
    <source>
        <dbReference type="ARBA" id="ARBA00022840"/>
    </source>
</evidence>
<protein>
    <recommendedName>
        <fullName evidence="10">Helicase ATP-binding domain-containing protein</fullName>
    </recommendedName>
</protein>
<dbReference type="InterPro" id="IPR010614">
    <property type="entry name" value="RAD3-like_helicase_DEAD"/>
</dbReference>
<keyword evidence="3" id="KW-0378">Hydrolase</keyword>
<keyword evidence="6" id="KW-0408">Iron</keyword>
<evidence type="ECO:0000256" key="6">
    <source>
        <dbReference type="ARBA" id="ARBA00023004"/>
    </source>
</evidence>
<dbReference type="Pfam" id="PF06733">
    <property type="entry name" value="DEAD_2"/>
    <property type="match status" value="2"/>
</dbReference>
<dbReference type="Proteomes" id="UP001642484">
    <property type="component" value="Unassembled WGS sequence"/>
</dbReference>
<dbReference type="InterPro" id="IPR045028">
    <property type="entry name" value="DinG/Rad3-like"/>
</dbReference>
<evidence type="ECO:0000256" key="7">
    <source>
        <dbReference type="ARBA" id="ARBA00023014"/>
    </source>
</evidence>
<evidence type="ECO:0000256" key="3">
    <source>
        <dbReference type="ARBA" id="ARBA00022801"/>
    </source>
</evidence>
<keyword evidence="4" id="KW-0347">Helicase</keyword>
<organism evidence="11 12">
    <name type="scientific">Durusdinium trenchii</name>
    <dbReference type="NCBI Taxonomy" id="1381693"/>
    <lineage>
        <taxon>Eukaryota</taxon>
        <taxon>Sar</taxon>
        <taxon>Alveolata</taxon>
        <taxon>Dinophyceae</taxon>
        <taxon>Suessiales</taxon>
        <taxon>Symbiodiniaceae</taxon>
        <taxon>Durusdinium</taxon>
    </lineage>
</organism>
<evidence type="ECO:0000256" key="8">
    <source>
        <dbReference type="ARBA" id="ARBA00023235"/>
    </source>
</evidence>
<evidence type="ECO:0000256" key="1">
    <source>
        <dbReference type="ARBA" id="ARBA00022723"/>
    </source>
</evidence>
<dbReference type="Pfam" id="PF13307">
    <property type="entry name" value="Helicase_C_2"/>
    <property type="match status" value="1"/>
</dbReference>
<evidence type="ECO:0000256" key="2">
    <source>
        <dbReference type="ARBA" id="ARBA00022741"/>
    </source>
</evidence>
<name>A0ABP0L5S2_9DINO</name>
<keyword evidence="8" id="KW-0413">Isomerase</keyword>
<feature type="region of interest" description="Disordered" evidence="9">
    <location>
        <begin position="907"/>
        <end position="933"/>
    </location>
</feature>
<feature type="region of interest" description="Disordered" evidence="9">
    <location>
        <begin position="17"/>
        <end position="60"/>
    </location>
</feature>
<dbReference type="SMART" id="SM00491">
    <property type="entry name" value="HELICc2"/>
    <property type="match status" value="1"/>
</dbReference>
<evidence type="ECO:0000313" key="11">
    <source>
        <dbReference type="EMBL" id="CAK9034146.1"/>
    </source>
</evidence>
<dbReference type="PROSITE" id="PS51193">
    <property type="entry name" value="HELICASE_ATP_BIND_2"/>
    <property type="match status" value="1"/>
</dbReference>
<keyword evidence="12" id="KW-1185">Reference proteome</keyword>
<feature type="compositionally biased region" description="Pro residues" evidence="9">
    <location>
        <begin position="915"/>
        <end position="925"/>
    </location>
</feature>
<dbReference type="PANTHER" id="PTHR11472:SF47">
    <property type="entry name" value="FANCONI ANEMIA GROUP J PROTEIN"/>
    <property type="match status" value="1"/>
</dbReference>
<keyword evidence="5" id="KW-0067">ATP-binding</keyword>
<dbReference type="Gene3D" id="1.10.275.40">
    <property type="match status" value="1"/>
</dbReference>
<dbReference type="InterPro" id="IPR014013">
    <property type="entry name" value="Helic_SF1/SF2_ATP-bd_DinG/Rad3"/>
</dbReference>
<evidence type="ECO:0000256" key="9">
    <source>
        <dbReference type="SAM" id="MobiDB-lite"/>
    </source>
</evidence>
<comment type="caution">
    <text evidence="11">The sequence shown here is derived from an EMBL/GenBank/DDBJ whole genome shotgun (WGS) entry which is preliminary data.</text>
</comment>
<evidence type="ECO:0000313" key="12">
    <source>
        <dbReference type="Proteomes" id="UP001642484"/>
    </source>
</evidence>
<dbReference type="SMART" id="SM00488">
    <property type="entry name" value="DEXDc2"/>
    <property type="match status" value="1"/>
</dbReference>
<gene>
    <name evidence="11" type="ORF">CCMP2556_LOCUS19353</name>
</gene>
<keyword evidence="2" id="KW-0547">Nucleotide-binding</keyword>
<reference evidence="11 12" key="1">
    <citation type="submission" date="2024-02" db="EMBL/GenBank/DDBJ databases">
        <authorList>
            <person name="Chen Y."/>
            <person name="Shah S."/>
            <person name="Dougan E. K."/>
            <person name="Thang M."/>
            <person name="Chan C."/>
        </authorList>
    </citation>
    <scope>NUCLEOTIDE SEQUENCE [LARGE SCALE GENOMIC DNA]</scope>
</reference>
<feature type="domain" description="Helicase ATP-binding" evidence="10">
    <location>
        <begin position="124"/>
        <end position="417"/>
    </location>
</feature>
<keyword evidence="7" id="KW-0411">Iron-sulfur</keyword>
<dbReference type="SUPFAM" id="SSF52540">
    <property type="entry name" value="P-loop containing nucleoside triphosphate hydrolases"/>
    <property type="match status" value="2"/>
</dbReference>
<proteinExistence type="predicted"/>
<evidence type="ECO:0000259" key="10">
    <source>
        <dbReference type="PROSITE" id="PS51193"/>
    </source>
</evidence>
<sequence>MLSEAMDDVDRALEFEEMAGGFFSPEDDVDEAKEDPVGTKRSRPSVSSSHEGPTEGSLPSQIDRMHQTQTQQAHSQTPVDILAERIQALSLAESSGCIRGPGLISGHPCPIMPDHVRCRFEVGGVEVLFPFAQPLDPQKAVIKSVLEALSLNKHAVLESPTGTGKTAAVLCAALAWQRHRMSKSGTAPQIMYATRTHAQVRQAMKELERTPYRPVVAALGSREAGLCVNSQVLESADNEGQIRQACRQARQQKSCHCADLTSRVVILDEAHNVESVCRDAGSAELNLDQLKAALSAVKRVLGEDSGQVSRVASIPAPVTSQKSTPVEELGGFFLPATVTEASEKPKGPKLVPKTRSQGLLNAVRPLAGLLQRVCNFISDVREPITYAPHLPDHQRVPALLRILKLDSEPLLRFNQPGAGRSRNEGNMPRAEALLRELVGRGLSGSFSAQLELAASLFGQLGAAVRRPDLYVARAHPGGQGQQAHLHLWLMSAEGTLGTLCMELHALVLMSGTLSPLPTTIAELGPTFHSNALLPVAANHVVGPEALRVVTVAQQAASTSSKLECTFHAWKRLPFLLSIGHALVKIVKAIPAGVLVFLPSYDLLERCLEAWQKTDNDDKLLSCETVRRKGRGKGGRQGTKRRYRGAVERVEELPETTVESGRSIMDELRAAKGTIVLEPPPMCQTSTATVARVYQAAKDRYEKAVMQSGQAALLAVYRGRMSEGVSFDDDFARGVICIGIPFPNLTEERLAQKRACNDFWLAQRLGVVSGDAWYESKALHAVAQALGRCIRHPHDFGALVLLDSRWKSSQLPLWLQPFVVHENDAEDAALLLQEHFAHHVEALPRTGCPQVKCDKVETKGEKCDAKDETKDEIKDELKDEIKDEIKEELHDVNSPGCFGAVAAKWLDTTETRQGPPATPAHSPPQPIFQTLTRNTEGVYLDLDSD</sequence>
<evidence type="ECO:0000256" key="4">
    <source>
        <dbReference type="ARBA" id="ARBA00022806"/>
    </source>
</evidence>